<dbReference type="PANTHER" id="PTHR31731">
    <property type="match status" value="1"/>
</dbReference>
<dbReference type="STRING" id="57577.A0A2K3JWJ7"/>
<dbReference type="EMBL" id="ASHM01078589">
    <property type="protein sequence ID" value="PNX58431.1"/>
    <property type="molecule type" value="Genomic_DNA"/>
</dbReference>
<sequence>MGSKSVASIAILSLSLLFVSTLVFGAIPSPTTAPNCQIEKLNVCVDLLDTLKVEIRPKTTPCCKIINGLVGLDASICLCAALKAGVLGTITADHNTSCWEKPA</sequence>
<comment type="similarity">
    <text evidence="1">Belongs to the plant LTP family. PEARLI1 subfamily.</text>
</comment>
<organism evidence="4 5">
    <name type="scientific">Trifolium pratense</name>
    <name type="common">Red clover</name>
    <dbReference type="NCBI Taxonomy" id="57577"/>
    <lineage>
        <taxon>Eukaryota</taxon>
        <taxon>Viridiplantae</taxon>
        <taxon>Streptophyta</taxon>
        <taxon>Embryophyta</taxon>
        <taxon>Tracheophyta</taxon>
        <taxon>Spermatophyta</taxon>
        <taxon>Magnoliopsida</taxon>
        <taxon>eudicotyledons</taxon>
        <taxon>Gunneridae</taxon>
        <taxon>Pentapetalae</taxon>
        <taxon>rosids</taxon>
        <taxon>fabids</taxon>
        <taxon>Fabales</taxon>
        <taxon>Fabaceae</taxon>
        <taxon>Papilionoideae</taxon>
        <taxon>50 kb inversion clade</taxon>
        <taxon>NPAAA clade</taxon>
        <taxon>Hologalegina</taxon>
        <taxon>IRL clade</taxon>
        <taxon>Trifolieae</taxon>
        <taxon>Trifolium</taxon>
    </lineage>
</organism>
<dbReference type="ExpressionAtlas" id="A0A2K3JWJ7">
    <property type="expression patterns" value="baseline"/>
</dbReference>
<proteinExistence type="inferred from homology"/>
<evidence type="ECO:0000259" key="3">
    <source>
        <dbReference type="Pfam" id="PF14547"/>
    </source>
</evidence>
<protein>
    <submittedName>
        <fullName evidence="4">Proline-rich protein</fullName>
    </submittedName>
</protein>
<dbReference type="InterPro" id="IPR036312">
    <property type="entry name" value="Bifun_inhib/LTP/seed_sf"/>
</dbReference>
<dbReference type="Pfam" id="PF14547">
    <property type="entry name" value="Hydrophob_seed"/>
    <property type="match status" value="1"/>
</dbReference>
<feature type="chain" id="PRO_5014426344" evidence="2">
    <location>
        <begin position="26"/>
        <end position="103"/>
    </location>
</feature>
<name>A0A2K3JWJ7_TRIPR</name>
<dbReference type="AlphaFoldDB" id="A0A2K3JWJ7"/>
<accession>A0A2K3JWJ7</accession>
<dbReference type="InterPro" id="IPR051636">
    <property type="entry name" value="Plant_LTP/defense-related"/>
</dbReference>
<gene>
    <name evidence="4" type="ORF">L195_g050909</name>
</gene>
<reference evidence="4 5" key="1">
    <citation type="journal article" date="2014" name="Am. J. Bot.">
        <title>Genome assembly and annotation for red clover (Trifolium pratense; Fabaceae).</title>
        <authorList>
            <person name="Istvanek J."/>
            <person name="Jaros M."/>
            <person name="Krenek A."/>
            <person name="Repkova J."/>
        </authorList>
    </citation>
    <scope>NUCLEOTIDE SEQUENCE [LARGE SCALE GENOMIC DNA]</scope>
    <source>
        <strain evidence="5">cv. Tatra</strain>
        <tissue evidence="4">Young leaves</tissue>
    </source>
</reference>
<feature type="signal peptide" evidence="2">
    <location>
        <begin position="1"/>
        <end position="25"/>
    </location>
</feature>
<evidence type="ECO:0000256" key="2">
    <source>
        <dbReference type="SAM" id="SignalP"/>
    </source>
</evidence>
<evidence type="ECO:0000313" key="5">
    <source>
        <dbReference type="Proteomes" id="UP000236291"/>
    </source>
</evidence>
<reference evidence="4 5" key="2">
    <citation type="journal article" date="2017" name="Front. Plant Sci.">
        <title>Gene Classification and Mining of Molecular Markers Useful in Red Clover (Trifolium pratense) Breeding.</title>
        <authorList>
            <person name="Istvanek J."/>
            <person name="Dluhosova J."/>
            <person name="Dluhos P."/>
            <person name="Patkova L."/>
            <person name="Nedelnik J."/>
            <person name="Repkova J."/>
        </authorList>
    </citation>
    <scope>NUCLEOTIDE SEQUENCE [LARGE SCALE GENOMIC DNA]</scope>
    <source>
        <strain evidence="5">cv. Tatra</strain>
        <tissue evidence="4">Young leaves</tissue>
    </source>
</reference>
<comment type="caution">
    <text evidence="4">The sequence shown here is derived from an EMBL/GenBank/DDBJ whole genome shotgun (WGS) entry which is preliminary data.</text>
</comment>
<keyword evidence="2" id="KW-0732">Signal</keyword>
<dbReference type="SUPFAM" id="SSF47699">
    <property type="entry name" value="Bifunctional inhibitor/lipid-transfer protein/seed storage 2S albumin"/>
    <property type="match status" value="1"/>
</dbReference>
<dbReference type="Gene3D" id="1.10.110.10">
    <property type="entry name" value="Plant lipid-transfer and hydrophobic proteins"/>
    <property type="match status" value="1"/>
</dbReference>
<evidence type="ECO:0000313" key="4">
    <source>
        <dbReference type="EMBL" id="PNX58431.1"/>
    </source>
</evidence>
<evidence type="ECO:0000256" key="1">
    <source>
        <dbReference type="ARBA" id="ARBA00008965"/>
    </source>
</evidence>
<feature type="domain" description="Hydrophobic seed protein" evidence="3">
    <location>
        <begin position="36"/>
        <end position="90"/>
    </location>
</feature>
<dbReference type="Proteomes" id="UP000236291">
    <property type="component" value="Unassembled WGS sequence"/>
</dbReference>
<dbReference type="InterPro" id="IPR027923">
    <property type="entry name" value="Hydrophob_seed_dom"/>
</dbReference>